<evidence type="ECO:0000313" key="3">
    <source>
        <dbReference type="EMBL" id="RHH78440.1"/>
    </source>
</evidence>
<accession>A0A3R6EAN3</accession>
<proteinExistence type="predicted"/>
<dbReference type="GO" id="GO:0016757">
    <property type="term" value="F:glycosyltransferase activity"/>
    <property type="evidence" value="ECO:0007669"/>
    <property type="project" value="UniProtKB-ARBA"/>
</dbReference>
<reference evidence="3 4" key="1">
    <citation type="submission" date="2018-08" db="EMBL/GenBank/DDBJ databases">
        <title>A genome reference for cultivated species of the human gut microbiota.</title>
        <authorList>
            <person name="Zou Y."/>
            <person name="Xue W."/>
            <person name="Luo G."/>
        </authorList>
    </citation>
    <scope>NUCLEOTIDE SEQUENCE [LARGE SCALE GENOMIC DNA]</scope>
    <source>
        <strain evidence="3 4">AM16-50</strain>
    </source>
</reference>
<evidence type="ECO:0000313" key="4">
    <source>
        <dbReference type="Proteomes" id="UP000283732"/>
    </source>
</evidence>
<dbReference type="CDD" id="cd03811">
    <property type="entry name" value="GT4_GT28_WabH-like"/>
    <property type="match status" value="1"/>
</dbReference>
<evidence type="ECO:0000259" key="1">
    <source>
        <dbReference type="Pfam" id="PF00534"/>
    </source>
</evidence>
<feature type="domain" description="Glycosyl transferase family 1" evidence="1">
    <location>
        <begin position="197"/>
        <end position="339"/>
    </location>
</feature>
<comment type="caution">
    <text evidence="3">The sequence shown here is derived from an EMBL/GenBank/DDBJ whole genome shotgun (WGS) entry which is preliminary data.</text>
</comment>
<keyword evidence="3" id="KW-0808">Transferase</keyword>
<dbReference type="EMBL" id="QRKC01000002">
    <property type="protein sequence ID" value="RHH78440.1"/>
    <property type="molecule type" value="Genomic_DNA"/>
</dbReference>
<dbReference type="Pfam" id="PF13439">
    <property type="entry name" value="Glyco_transf_4"/>
    <property type="match status" value="1"/>
</dbReference>
<gene>
    <name evidence="3" type="ORF">DW191_07105</name>
</gene>
<dbReference type="RefSeq" id="WP_122291062.1">
    <property type="nucleotide sequence ID" value="NZ_BAABZJ010000001.1"/>
</dbReference>
<dbReference type="PANTHER" id="PTHR12526">
    <property type="entry name" value="GLYCOSYLTRANSFERASE"/>
    <property type="match status" value="1"/>
</dbReference>
<dbReference type="Pfam" id="PF00534">
    <property type="entry name" value="Glycos_transf_1"/>
    <property type="match status" value="1"/>
</dbReference>
<dbReference type="InterPro" id="IPR001296">
    <property type="entry name" value="Glyco_trans_1"/>
</dbReference>
<protein>
    <submittedName>
        <fullName evidence="3">Glycosyltransferase</fullName>
    </submittedName>
</protein>
<feature type="domain" description="Glycosyltransferase subfamily 4-like N-terminal" evidence="2">
    <location>
        <begin position="14"/>
        <end position="174"/>
    </location>
</feature>
<dbReference type="SUPFAM" id="SSF53756">
    <property type="entry name" value="UDP-Glycosyltransferase/glycogen phosphorylase"/>
    <property type="match status" value="1"/>
</dbReference>
<dbReference type="Proteomes" id="UP000283732">
    <property type="component" value="Unassembled WGS sequence"/>
</dbReference>
<name>A0A3R6EAN3_9BACT</name>
<dbReference type="PANTHER" id="PTHR12526:SF630">
    <property type="entry name" value="GLYCOSYLTRANSFERASE"/>
    <property type="match status" value="1"/>
</dbReference>
<dbReference type="Gene3D" id="3.40.50.2000">
    <property type="entry name" value="Glycogen Phosphorylase B"/>
    <property type="match status" value="2"/>
</dbReference>
<dbReference type="InterPro" id="IPR028098">
    <property type="entry name" value="Glyco_trans_4-like_N"/>
</dbReference>
<evidence type="ECO:0000259" key="2">
    <source>
        <dbReference type="Pfam" id="PF13439"/>
    </source>
</evidence>
<organism evidence="3 4">
    <name type="scientific">Parabacteroides merdae</name>
    <dbReference type="NCBI Taxonomy" id="46503"/>
    <lineage>
        <taxon>Bacteria</taxon>
        <taxon>Pseudomonadati</taxon>
        <taxon>Bacteroidota</taxon>
        <taxon>Bacteroidia</taxon>
        <taxon>Bacteroidales</taxon>
        <taxon>Tannerellaceae</taxon>
        <taxon>Parabacteroides</taxon>
    </lineage>
</organism>
<dbReference type="AlphaFoldDB" id="A0A3R6EAN3"/>
<sequence>MKVSFLIQDLFQQGAQYVTALMARGFHEKGYEVDILVSQVHENLLKAGNTPFEVPSAVKFVVMPSRRARYNISYIHSYIKHTAVDAVIVMNSAYLYALALASIGLRHKTRYCYVEHNGLSLECVENISIVKNIVNKFVISRYDSFMSVSKGSCVLFEKLMGLNVGDVKVVYNPVLDNTYYDKLSKEPYCDWLKNKIMPTMVAAGAFSEIKGHLVLFEAIRIANETTPVRLVLFGKGHLQKNYEKWIAENHMQERILLAGHTSNLPAEIKKSDAFVISSQKESFSVVLVEAMAADILVISTDCPYGPPELLQYGKYGVLVPVGDSKAMAQAIVNQVNNPRKPAPKEAWTPFALEKVVFAYEKAIGLV</sequence>